<dbReference type="PANTHER" id="PTHR48267:SF1">
    <property type="entry name" value="BILIRUBIN OXIDASE"/>
    <property type="match status" value="1"/>
</dbReference>
<dbReference type="SUPFAM" id="SSF49265">
    <property type="entry name" value="Fibronectin type III"/>
    <property type="match status" value="1"/>
</dbReference>
<dbReference type="InterPro" id="IPR011707">
    <property type="entry name" value="Cu-oxidase-like_N"/>
</dbReference>
<dbReference type="GO" id="GO:0005507">
    <property type="term" value="F:copper ion binding"/>
    <property type="evidence" value="ECO:0007669"/>
    <property type="project" value="InterPro"/>
</dbReference>
<comment type="caution">
    <text evidence="4">The sequence shown here is derived from an EMBL/GenBank/DDBJ whole genome shotgun (WGS) entry which is preliminary data.</text>
</comment>
<name>A0A8H8XCV3_9GAMM</name>
<dbReference type="CDD" id="cd00063">
    <property type="entry name" value="FN3"/>
    <property type="match status" value="1"/>
</dbReference>
<dbReference type="GO" id="GO:0016491">
    <property type="term" value="F:oxidoreductase activity"/>
    <property type="evidence" value="ECO:0007669"/>
    <property type="project" value="UniProtKB-KW"/>
</dbReference>
<organism evidence="4 5">
    <name type="scientific">Bathymodiolus thermophilus thioautotrophic gill symbiont</name>
    <dbReference type="NCBI Taxonomy" id="2360"/>
    <lineage>
        <taxon>Bacteria</taxon>
        <taxon>Pseudomonadati</taxon>
        <taxon>Pseudomonadota</taxon>
        <taxon>Gammaproteobacteria</taxon>
        <taxon>sulfur-oxidizing symbionts</taxon>
    </lineage>
</organism>
<reference evidence="4 5" key="1">
    <citation type="submission" date="2020-05" db="EMBL/GenBank/DDBJ databases">
        <authorList>
            <person name="Petersen J."/>
            <person name="Sayavedra L."/>
        </authorList>
    </citation>
    <scope>NUCLEOTIDE SEQUENCE [LARGE SCALE GENOMIC DNA]</scope>
    <source>
        <strain evidence="4">B thermophilus SOXS</strain>
    </source>
</reference>
<dbReference type="Pfam" id="PF00041">
    <property type="entry name" value="fn3"/>
    <property type="match status" value="1"/>
</dbReference>
<dbReference type="SUPFAM" id="SSF49373">
    <property type="entry name" value="Invasin/intimin cell-adhesion fragments"/>
    <property type="match status" value="4"/>
</dbReference>
<dbReference type="EMBL" id="CAESAQ020000078">
    <property type="protein sequence ID" value="CAB5504652.1"/>
    <property type="molecule type" value="Genomic_DNA"/>
</dbReference>
<evidence type="ECO:0000313" key="4">
    <source>
        <dbReference type="EMBL" id="CAB5504652.1"/>
    </source>
</evidence>
<dbReference type="InterPro" id="IPR013783">
    <property type="entry name" value="Ig-like_fold"/>
</dbReference>
<dbReference type="PROSITE" id="PS00080">
    <property type="entry name" value="MULTICOPPER_OXIDASE2"/>
    <property type="match status" value="1"/>
</dbReference>
<keyword evidence="1" id="KW-0479">Metal-binding</keyword>
<dbReference type="Pfam" id="PF07731">
    <property type="entry name" value="Cu-oxidase_2"/>
    <property type="match status" value="1"/>
</dbReference>
<dbReference type="InterPro" id="IPR003961">
    <property type="entry name" value="FN3_dom"/>
</dbReference>
<dbReference type="InterPro" id="IPR008964">
    <property type="entry name" value="Invasin/intimin_cell_adhesion"/>
</dbReference>
<dbReference type="PROSITE" id="PS50853">
    <property type="entry name" value="FN3"/>
    <property type="match status" value="1"/>
</dbReference>
<dbReference type="InterPro" id="IPR008972">
    <property type="entry name" value="Cupredoxin"/>
</dbReference>
<sequence length="1270" mass="137690">MFFRNLLLALLSSTIISCGGSGGDGNSSNSLTGYFHDSAVSGLNYSTSSGKQGITDSLGSFEYLVGDDITFSLGSLELGTAKTNTIGGREIITPRMLAENTKVVDKQKLETLILQTLQSLNANNSANEGISITNNLAISGNISTFVDKQDDFLNQLPDSAKSNNNFSVSKAEAEKHFRAQLYKLEYKKSNPIDLLISSSVPLLNSVTNTAIITFKFSQEVAFSATDIGINEVVTQSEFKQVSNAIYSVKITAKPNISGYAIITVRSDVERNTVAANFGLLVGMKFAQTDFVFDTSAVNKTFGENFSRTATAGQSSNKNITYTSNDTSIATVDQNGTVSALKAGIVNITATQLGDDSYQTASGQYRLTISKANQTNFAFDTNTVSKTFGENFSRTATAGQSSNKNITYTSSDTSIATVDQNGTVSALKAGIVNITATQLGDDSYQTASGQYRLTISKANQTNFAFDTNAVSKTFGENFSRTATAGQSSNKNITYTSSDTSIATVDQNGAIRTLKIGVVNITATQLGDESYQTASGQYTLTINNKANQTNFAFDTNAVSKTFGESFSRTATAGQSSHKNITYTSSNTSIATVDQNGTIGALKAGVVNITATQLGDDFYQTASGQYTLTINKANQTGFSAGNDKTGVTFSSYIQVATGGLSNGAISYSANSDKVNVNENGKVDIGLNAGTVIITATRAGDERYHPVSDNYTLTVLNLGAPSNLRFTKKSNNSVILNWDTATGADSYQVHYAQESFVNIEPENYGVLTSYTMLETNVTTLTIENLTGAGYYFIITAVRQNMATHRTSNQVYFSTTPSDFNQRLKIPVELNPSVDNNKKSFTLYIKKGQYQFYNGINTNVFYADSNSGNTSNNQSLMPTLRMHENDNVQITYHNKLGETTTMHGHGMHLPANQDGGPHSGIENNTTWTATYTVKQKASTNWYHPHLSGKTGEHVYKGLAGMIIVDDAESDALDLPKRYGIDDIPLIVQNRKFNANKQLVYNPTRMEIMQGFKGDTHIINSVIKPFLEVKAKRIRFRILNGSNASLYNFGLIDTSNKDKSFQQIASDQAFLEKPVTLTRVLLSPAERAEIVVDFSGNSGKTFILKDFETGAELMQIIVGSSETSNAVPGTLTTLEKHSPINATTRNFVLSGSMGGGGGNGSARFTINGKSFDMSRIDTTMTLNQTEVWTITNNMRIVHNFHIHATHFRVIERGGSASNVADNEKGYKDTVRVDPNSSVKFVVKMIDYTNNSNNPYMYHCHILEHEDNGMMGTFIVE</sequence>
<feature type="domain" description="Fibronectin type-III" evidence="3">
    <location>
        <begin position="716"/>
        <end position="813"/>
    </location>
</feature>
<evidence type="ECO:0000313" key="5">
    <source>
        <dbReference type="Proteomes" id="UP000643672"/>
    </source>
</evidence>
<dbReference type="CDD" id="cd13867">
    <property type="entry name" value="CuRO_2_CueO_FtsP"/>
    <property type="match status" value="1"/>
</dbReference>
<dbReference type="Gene3D" id="2.60.40.1080">
    <property type="match status" value="4"/>
</dbReference>
<keyword evidence="5" id="KW-1185">Reference proteome</keyword>
<dbReference type="PROSITE" id="PS51257">
    <property type="entry name" value="PROKAR_LIPOPROTEIN"/>
    <property type="match status" value="1"/>
</dbReference>
<dbReference type="InterPro" id="IPR003343">
    <property type="entry name" value="Big_2"/>
</dbReference>
<dbReference type="Pfam" id="PF07732">
    <property type="entry name" value="Cu-oxidase_3"/>
    <property type="match status" value="1"/>
</dbReference>
<dbReference type="InterPro" id="IPR036116">
    <property type="entry name" value="FN3_sf"/>
</dbReference>
<dbReference type="SUPFAM" id="SSF49503">
    <property type="entry name" value="Cupredoxins"/>
    <property type="match status" value="3"/>
</dbReference>
<evidence type="ECO:0000256" key="2">
    <source>
        <dbReference type="ARBA" id="ARBA00023002"/>
    </source>
</evidence>
<dbReference type="Proteomes" id="UP000643672">
    <property type="component" value="Unassembled WGS sequence"/>
</dbReference>
<dbReference type="Pfam" id="PF02368">
    <property type="entry name" value="Big_2"/>
    <property type="match status" value="4"/>
</dbReference>
<dbReference type="CDD" id="cd13890">
    <property type="entry name" value="CuRO_3_CueO_FtsP"/>
    <property type="match status" value="1"/>
</dbReference>
<proteinExistence type="predicted"/>
<accession>A0A8H8XCV3</accession>
<dbReference type="InterPro" id="IPR045087">
    <property type="entry name" value="Cu-oxidase_fam"/>
</dbReference>
<protein>
    <recommendedName>
        <fullName evidence="3">Fibronectin type-III domain-containing protein</fullName>
    </recommendedName>
</protein>
<dbReference type="InterPro" id="IPR011706">
    <property type="entry name" value="Cu-oxidase_C"/>
</dbReference>
<dbReference type="AlphaFoldDB" id="A0A8H8XCV3"/>
<keyword evidence="2" id="KW-0560">Oxidoreductase</keyword>
<evidence type="ECO:0000256" key="1">
    <source>
        <dbReference type="ARBA" id="ARBA00022723"/>
    </source>
</evidence>
<dbReference type="SMART" id="SM00060">
    <property type="entry name" value="FN3"/>
    <property type="match status" value="1"/>
</dbReference>
<dbReference type="RefSeq" id="WP_202763360.1">
    <property type="nucleotide sequence ID" value="NZ_CAESAQ020000078.1"/>
</dbReference>
<dbReference type="SMART" id="SM00635">
    <property type="entry name" value="BID_2"/>
    <property type="match status" value="4"/>
</dbReference>
<dbReference type="InterPro" id="IPR002355">
    <property type="entry name" value="Cu_oxidase_Cu_BS"/>
</dbReference>
<evidence type="ECO:0000259" key="3">
    <source>
        <dbReference type="PROSITE" id="PS50853"/>
    </source>
</evidence>
<dbReference type="Gene3D" id="2.60.40.10">
    <property type="entry name" value="Immunoglobulins"/>
    <property type="match status" value="1"/>
</dbReference>
<dbReference type="Gene3D" id="2.60.40.420">
    <property type="entry name" value="Cupredoxins - blue copper proteins"/>
    <property type="match status" value="3"/>
</dbReference>
<dbReference type="PANTHER" id="PTHR48267">
    <property type="entry name" value="CUPREDOXIN SUPERFAMILY PROTEIN"/>
    <property type="match status" value="1"/>
</dbReference>
<gene>
    <name evidence="4" type="ORF">THERMOS_1999</name>
</gene>